<sequence>MKCPPNWPRRGELVEKRHRSGARHRCLSASCRPHTPPPPVLCCRCYLFTHPCLRP</sequence>
<reference evidence="1" key="1">
    <citation type="submission" date="2014-09" db="EMBL/GenBank/DDBJ databases">
        <authorList>
            <person name="Magalhaes I.L.F."/>
            <person name="Oliveira U."/>
            <person name="Santos F.R."/>
            <person name="Vidigal T.H.D.A."/>
            <person name="Brescovit A.D."/>
            <person name="Santos A.J."/>
        </authorList>
    </citation>
    <scope>NUCLEOTIDE SEQUENCE</scope>
    <source>
        <tissue evidence="1">Shoot tissue taken approximately 20 cm above the soil surface</tissue>
    </source>
</reference>
<proteinExistence type="predicted"/>
<name>A0A0A8YH75_ARUDO</name>
<protein>
    <submittedName>
        <fullName evidence="1">Uncharacterized protein</fullName>
    </submittedName>
</protein>
<dbReference type="EMBL" id="GBRH01272614">
    <property type="protein sequence ID" value="JAD25281.1"/>
    <property type="molecule type" value="Transcribed_RNA"/>
</dbReference>
<dbReference type="AlphaFoldDB" id="A0A0A8YH75"/>
<reference evidence="1" key="2">
    <citation type="journal article" date="2015" name="Data Brief">
        <title>Shoot transcriptome of the giant reed, Arundo donax.</title>
        <authorList>
            <person name="Barrero R.A."/>
            <person name="Guerrero F.D."/>
            <person name="Moolhuijzen P."/>
            <person name="Goolsby J.A."/>
            <person name="Tidwell J."/>
            <person name="Bellgard S.E."/>
            <person name="Bellgard M.I."/>
        </authorList>
    </citation>
    <scope>NUCLEOTIDE SEQUENCE</scope>
    <source>
        <tissue evidence="1">Shoot tissue taken approximately 20 cm above the soil surface</tissue>
    </source>
</reference>
<organism evidence="1">
    <name type="scientific">Arundo donax</name>
    <name type="common">Giant reed</name>
    <name type="synonym">Donax arundinaceus</name>
    <dbReference type="NCBI Taxonomy" id="35708"/>
    <lineage>
        <taxon>Eukaryota</taxon>
        <taxon>Viridiplantae</taxon>
        <taxon>Streptophyta</taxon>
        <taxon>Embryophyta</taxon>
        <taxon>Tracheophyta</taxon>
        <taxon>Spermatophyta</taxon>
        <taxon>Magnoliopsida</taxon>
        <taxon>Liliopsida</taxon>
        <taxon>Poales</taxon>
        <taxon>Poaceae</taxon>
        <taxon>PACMAD clade</taxon>
        <taxon>Arundinoideae</taxon>
        <taxon>Arundineae</taxon>
        <taxon>Arundo</taxon>
    </lineage>
</organism>
<evidence type="ECO:0000313" key="1">
    <source>
        <dbReference type="EMBL" id="JAD25281.1"/>
    </source>
</evidence>
<accession>A0A0A8YH75</accession>